<dbReference type="Gene3D" id="6.10.30.10">
    <property type="match status" value="1"/>
</dbReference>
<proteinExistence type="inferred from homology"/>
<feature type="region of interest" description="Disordered" evidence="2">
    <location>
        <begin position="298"/>
        <end position="325"/>
    </location>
</feature>
<dbReference type="InterPro" id="IPR022002">
    <property type="entry name" value="ChsH2_Znr"/>
</dbReference>
<dbReference type="InterPro" id="IPR002539">
    <property type="entry name" value="MaoC-like_dom"/>
</dbReference>
<comment type="caution">
    <text evidence="6">The sequence shown here is derived from an EMBL/GenBank/DDBJ whole genome shotgun (WGS) entry which is preliminary data.</text>
</comment>
<sequence>MHEELTALAARLAARGELPAPPCPDPVNAPMIRHWTQALGDASGAAGAWRDVAPPAMIQVWSMPGLVAQKAGSVADDPLRLLNEHGYTGVVATNCDQTYDRYVRVGERLRSTMRFGDVQGPKRTAMGEGYFVTWFQSWYDEDDRRVAEMLFRVLKFRPRRRGGGGRPSGAKPGRYPLRPAVGPDTRYFWDGVNDGELRIQSCADCGALRHPPGPMCPACHSTNRTYRKASGRGTVHSFVVHHHPPVPGRTPPYAVAVVELEEGVRIVGDIVGCEPSEVEVDMPVRVLFQHMDDELVLPRWTPADAPEPEGRDERREEPDQEPDGALRIDLTPTFVIATALATRDFTPVHHDTELARAQGSKDIFVNILTSIGLVQRYALETVPGAVLESIRVRLGVPAYTGDTLTLTGERADDRTLRVRGAVSLGDHLTATVTFKEGDAQ</sequence>
<dbReference type="EMBL" id="QURH01001004">
    <property type="protein sequence ID" value="RFU37133.1"/>
    <property type="molecule type" value="Genomic_DNA"/>
</dbReference>
<dbReference type="Gene3D" id="3.10.129.10">
    <property type="entry name" value="Hotdog Thioesterase"/>
    <property type="match status" value="2"/>
</dbReference>
<dbReference type="PANTHER" id="PTHR34075">
    <property type="entry name" value="BLR3430 PROTEIN"/>
    <property type="match status" value="1"/>
</dbReference>
<dbReference type="Proteomes" id="UP000261811">
    <property type="component" value="Unassembled WGS sequence"/>
</dbReference>
<dbReference type="AlphaFoldDB" id="A0A372JAU0"/>
<keyword evidence="7" id="KW-1185">Reference proteome</keyword>
<dbReference type="SUPFAM" id="SSF50249">
    <property type="entry name" value="Nucleic acid-binding proteins"/>
    <property type="match status" value="1"/>
</dbReference>
<dbReference type="Pfam" id="PF01575">
    <property type="entry name" value="MaoC_dehydratas"/>
    <property type="match status" value="1"/>
</dbReference>
<feature type="domain" description="MaoC-like" evidence="3">
    <location>
        <begin position="317"/>
        <end position="422"/>
    </location>
</feature>
<feature type="domain" description="ChsH2 C-terminal OB-fold" evidence="4">
    <location>
        <begin position="226"/>
        <end position="289"/>
    </location>
</feature>
<dbReference type="InterPro" id="IPR029069">
    <property type="entry name" value="HotDog_dom_sf"/>
</dbReference>
<dbReference type="Pfam" id="PF12172">
    <property type="entry name" value="zf-ChsH2"/>
    <property type="match status" value="1"/>
</dbReference>
<protein>
    <recommendedName>
        <fullName evidence="8">Protein dehydratase</fullName>
    </recommendedName>
</protein>
<accession>A0A372JAU0</accession>
<dbReference type="InterPro" id="IPR012340">
    <property type="entry name" value="NA-bd_OB-fold"/>
</dbReference>
<evidence type="ECO:0000259" key="4">
    <source>
        <dbReference type="Pfam" id="PF01796"/>
    </source>
</evidence>
<evidence type="ECO:0000256" key="1">
    <source>
        <dbReference type="ARBA" id="ARBA00005254"/>
    </source>
</evidence>
<evidence type="ECO:0008006" key="8">
    <source>
        <dbReference type="Google" id="ProtNLM"/>
    </source>
</evidence>
<dbReference type="PANTHER" id="PTHR34075:SF5">
    <property type="entry name" value="BLR3430 PROTEIN"/>
    <property type="match status" value="1"/>
</dbReference>
<organism evidence="6 7">
    <name type="scientific">Actinomadura logoneensis</name>
    <dbReference type="NCBI Taxonomy" id="2293572"/>
    <lineage>
        <taxon>Bacteria</taxon>
        <taxon>Bacillati</taxon>
        <taxon>Actinomycetota</taxon>
        <taxon>Actinomycetes</taxon>
        <taxon>Streptosporangiales</taxon>
        <taxon>Thermomonosporaceae</taxon>
        <taxon>Actinomadura</taxon>
    </lineage>
</organism>
<feature type="compositionally biased region" description="Basic and acidic residues" evidence="2">
    <location>
        <begin position="308"/>
        <end position="317"/>
    </location>
</feature>
<dbReference type="InterPro" id="IPR002878">
    <property type="entry name" value="ChsH2_C"/>
</dbReference>
<reference evidence="6 7" key="1">
    <citation type="submission" date="2018-08" db="EMBL/GenBank/DDBJ databases">
        <title>Actinomadura jelena sp. nov., a novel Actinomycete isolated from soil in Chad.</title>
        <authorList>
            <person name="Shi L."/>
        </authorList>
    </citation>
    <scope>NUCLEOTIDE SEQUENCE [LARGE SCALE GENOMIC DNA]</scope>
    <source>
        <strain evidence="6 7">NEAU-G17</strain>
    </source>
</reference>
<dbReference type="InterPro" id="IPR052513">
    <property type="entry name" value="Thioester_dehydratase-like"/>
</dbReference>
<comment type="similarity">
    <text evidence="1">Belongs to the enoyl-CoA hydratase/isomerase family.</text>
</comment>
<evidence type="ECO:0000313" key="6">
    <source>
        <dbReference type="EMBL" id="RFU37133.1"/>
    </source>
</evidence>
<dbReference type="SUPFAM" id="SSF54637">
    <property type="entry name" value="Thioesterase/thiol ester dehydrase-isomerase"/>
    <property type="match status" value="2"/>
</dbReference>
<evidence type="ECO:0000259" key="5">
    <source>
        <dbReference type="Pfam" id="PF12172"/>
    </source>
</evidence>
<evidence type="ECO:0000256" key="2">
    <source>
        <dbReference type="SAM" id="MobiDB-lite"/>
    </source>
</evidence>
<name>A0A372JAU0_9ACTN</name>
<feature type="domain" description="ChsH2 rubredoxin-like zinc ribbon" evidence="5">
    <location>
        <begin position="189"/>
        <end position="223"/>
    </location>
</feature>
<dbReference type="OrthoDB" id="4275032at2"/>
<gene>
    <name evidence="6" type="ORF">DZF91_34495</name>
</gene>
<dbReference type="Pfam" id="PF01796">
    <property type="entry name" value="OB_ChsH2_C"/>
    <property type="match status" value="1"/>
</dbReference>
<evidence type="ECO:0000313" key="7">
    <source>
        <dbReference type="Proteomes" id="UP000261811"/>
    </source>
</evidence>
<evidence type="ECO:0000259" key="3">
    <source>
        <dbReference type="Pfam" id="PF01575"/>
    </source>
</evidence>